<evidence type="ECO:0000313" key="3">
    <source>
        <dbReference type="EMBL" id="EHJ61601.1"/>
    </source>
</evidence>
<dbReference type="STRING" id="1088721.JI59_13315"/>
<sequence length="202" mass="21187">MQMIAANWLIFIAALLIGIVVAYWLFVHGSKQGRRDRRPDVLDEGAAPAKRNQALIDAPPAAHIDPPAMAGTMAGIGEVIAVAAQDEVDAVKKPAAPAPTPTTTSAPAPAPAPAAPKAETAAGEADDLRKIKGLGPKMATLLTSLGVTRYEQIAAWTEADLDELDTKLGSFAGRPRRDNWVEQAKLLSSGDSAAYEAKFGKL</sequence>
<name>G6EAG4_9SPHN</name>
<accession>G6EAG4</accession>
<dbReference type="EMBL" id="AGFM01000017">
    <property type="protein sequence ID" value="EHJ61601.1"/>
    <property type="molecule type" value="Genomic_DNA"/>
</dbReference>
<evidence type="ECO:0000256" key="1">
    <source>
        <dbReference type="SAM" id="MobiDB-lite"/>
    </source>
</evidence>
<proteinExistence type="predicted"/>
<dbReference type="Proteomes" id="UP000004030">
    <property type="component" value="Unassembled WGS sequence"/>
</dbReference>
<keyword evidence="2" id="KW-0472">Membrane</keyword>
<dbReference type="eggNOG" id="COG3743">
    <property type="taxonomic scope" value="Bacteria"/>
</dbReference>
<keyword evidence="4" id="KW-1185">Reference proteome</keyword>
<dbReference type="PATRIC" id="fig|1088721.3.peg.1344"/>
<protein>
    <submittedName>
        <fullName evidence="3">Uncharacterized protein</fullName>
    </submittedName>
</protein>
<dbReference type="AlphaFoldDB" id="G6EAG4"/>
<feature type="transmembrane region" description="Helical" evidence="2">
    <location>
        <begin position="6"/>
        <end position="27"/>
    </location>
</feature>
<comment type="caution">
    <text evidence="3">The sequence shown here is derived from an EMBL/GenBank/DDBJ whole genome shotgun (WGS) entry which is preliminary data.</text>
</comment>
<evidence type="ECO:0000313" key="4">
    <source>
        <dbReference type="Proteomes" id="UP000004030"/>
    </source>
</evidence>
<reference evidence="3 4" key="1">
    <citation type="journal article" date="2012" name="J. Bacteriol.">
        <title>Genome sequence of benzo(a)pyrene-degrading bacterium Novosphingobium pentaromativorans US6-1.</title>
        <authorList>
            <person name="Luo Y.R."/>
            <person name="Kang S.G."/>
            <person name="Kim S.J."/>
            <person name="Kim M.R."/>
            <person name="Li N."/>
            <person name="Lee J.H."/>
            <person name="Kwon K.K."/>
        </authorList>
    </citation>
    <scope>NUCLEOTIDE SEQUENCE [LARGE SCALE GENOMIC DNA]</scope>
    <source>
        <strain evidence="3 4">US6-1</strain>
    </source>
</reference>
<keyword evidence="2" id="KW-0812">Transmembrane</keyword>
<dbReference type="Gene3D" id="1.10.150.20">
    <property type="entry name" value="5' to 3' exonuclease, C-terminal subdomain"/>
    <property type="match status" value="1"/>
</dbReference>
<gene>
    <name evidence="3" type="ORF">NSU_1362</name>
</gene>
<organism evidence="3 4">
    <name type="scientific">Novosphingobium pentaromativorans US6-1</name>
    <dbReference type="NCBI Taxonomy" id="1088721"/>
    <lineage>
        <taxon>Bacteria</taxon>
        <taxon>Pseudomonadati</taxon>
        <taxon>Pseudomonadota</taxon>
        <taxon>Alphaproteobacteria</taxon>
        <taxon>Sphingomonadales</taxon>
        <taxon>Sphingomonadaceae</taxon>
        <taxon>Novosphingobium</taxon>
    </lineage>
</organism>
<feature type="region of interest" description="Disordered" evidence="1">
    <location>
        <begin position="93"/>
        <end position="124"/>
    </location>
</feature>
<keyword evidence="2" id="KW-1133">Transmembrane helix</keyword>
<evidence type="ECO:0000256" key="2">
    <source>
        <dbReference type="SAM" id="Phobius"/>
    </source>
</evidence>